<reference evidence="11" key="2">
    <citation type="submission" date="2021-09" db="EMBL/GenBank/DDBJ databases">
        <authorList>
            <person name="Jia N."/>
            <person name="Wang J."/>
            <person name="Shi W."/>
            <person name="Du L."/>
            <person name="Sun Y."/>
            <person name="Zhan W."/>
            <person name="Jiang J."/>
            <person name="Wang Q."/>
            <person name="Zhang B."/>
            <person name="Ji P."/>
            <person name="Sakyi L.B."/>
            <person name="Cui X."/>
            <person name="Yuan T."/>
            <person name="Jiang B."/>
            <person name="Yang W."/>
            <person name="Lam T.T.-Y."/>
            <person name="Chang Q."/>
            <person name="Ding S."/>
            <person name="Wang X."/>
            <person name="Zhu J."/>
            <person name="Ruan X."/>
            <person name="Zhao L."/>
            <person name="Wei J."/>
            <person name="Que T."/>
            <person name="Du C."/>
            <person name="Cheng J."/>
            <person name="Dai P."/>
            <person name="Han X."/>
            <person name="Huang E."/>
            <person name="Gao Y."/>
            <person name="Liu J."/>
            <person name="Shao H."/>
            <person name="Ye R."/>
            <person name="Li L."/>
            <person name="Wei W."/>
            <person name="Wang X."/>
            <person name="Wang C."/>
            <person name="Huo Q."/>
            <person name="Li W."/>
            <person name="Guo W."/>
            <person name="Chen H."/>
            <person name="Chen S."/>
            <person name="Zhou L."/>
            <person name="Zhou L."/>
            <person name="Ni X."/>
            <person name="Tian J."/>
            <person name="Zhou Y."/>
            <person name="Sheng Y."/>
            <person name="Liu T."/>
            <person name="Pan Y."/>
            <person name="Xia L."/>
            <person name="Li J."/>
            <person name="Zhao F."/>
            <person name="Cao W."/>
        </authorList>
    </citation>
    <scope>NUCLEOTIDE SEQUENCE</scope>
    <source>
        <strain evidence="11">Rmic-2018</strain>
        <tissue evidence="11">Larvae</tissue>
    </source>
</reference>
<dbReference type="AlphaFoldDB" id="A0A9J6E1M8"/>
<keyword evidence="6" id="KW-0805">Transcription regulation</keyword>
<keyword evidence="12" id="KW-1185">Reference proteome</keyword>
<evidence type="ECO:0000256" key="9">
    <source>
        <dbReference type="SAM" id="Coils"/>
    </source>
</evidence>
<dbReference type="InterPro" id="IPR013763">
    <property type="entry name" value="Cyclin-like_dom"/>
</dbReference>
<comment type="subcellular location">
    <subcellularLocation>
        <location evidence="1">Nucleus</location>
    </subcellularLocation>
</comment>
<evidence type="ECO:0000256" key="1">
    <source>
        <dbReference type="ARBA" id="ARBA00004123"/>
    </source>
</evidence>
<feature type="domain" description="Cyclin-like" evidence="10">
    <location>
        <begin position="16"/>
        <end position="100"/>
    </location>
</feature>
<evidence type="ECO:0000256" key="2">
    <source>
        <dbReference type="ARBA" id="ARBA00010857"/>
    </source>
</evidence>
<evidence type="ECO:0000256" key="3">
    <source>
        <dbReference type="ARBA" id="ARBA00022723"/>
    </source>
</evidence>
<organism evidence="11 12">
    <name type="scientific">Rhipicephalus microplus</name>
    <name type="common">Cattle tick</name>
    <name type="synonym">Boophilus microplus</name>
    <dbReference type="NCBI Taxonomy" id="6941"/>
    <lineage>
        <taxon>Eukaryota</taxon>
        <taxon>Metazoa</taxon>
        <taxon>Ecdysozoa</taxon>
        <taxon>Arthropoda</taxon>
        <taxon>Chelicerata</taxon>
        <taxon>Arachnida</taxon>
        <taxon>Acari</taxon>
        <taxon>Parasitiformes</taxon>
        <taxon>Ixodida</taxon>
        <taxon>Ixodoidea</taxon>
        <taxon>Ixodidae</taxon>
        <taxon>Rhipicephalinae</taxon>
        <taxon>Rhipicephalus</taxon>
        <taxon>Boophilus</taxon>
    </lineage>
</organism>
<dbReference type="GO" id="GO:0001006">
    <property type="term" value="F:RNA polymerase III type 3 promoter sequence-specific DNA binding"/>
    <property type="evidence" value="ECO:0007669"/>
    <property type="project" value="TreeGrafter"/>
</dbReference>
<dbReference type="InterPro" id="IPR000812">
    <property type="entry name" value="TFIIB"/>
</dbReference>
<dbReference type="PANTHER" id="PTHR11618">
    <property type="entry name" value="TRANSCRIPTION INITIATION FACTOR IIB-RELATED"/>
    <property type="match status" value="1"/>
</dbReference>
<dbReference type="Pfam" id="PF00382">
    <property type="entry name" value="TFIIB"/>
    <property type="match status" value="1"/>
</dbReference>
<comment type="caution">
    <text evidence="11">The sequence shown here is derived from an EMBL/GenBank/DDBJ whole genome shotgun (WGS) entry which is preliminary data.</text>
</comment>
<dbReference type="GO" id="GO:0005634">
    <property type="term" value="C:nucleus"/>
    <property type="evidence" value="ECO:0007669"/>
    <property type="project" value="UniProtKB-SubCell"/>
</dbReference>
<dbReference type="VEuPathDB" id="VectorBase:LOC119167226"/>
<name>A0A9J6E1M8_RHIMP</name>
<dbReference type="Proteomes" id="UP000821866">
    <property type="component" value="Chromosome 4"/>
</dbReference>
<reference evidence="11" key="1">
    <citation type="journal article" date="2020" name="Cell">
        <title>Large-Scale Comparative Analyses of Tick Genomes Elucidate Their Genetic Diversity and Vector Capacities.</title>
        <authorList>
            <consortium name="Tick Genome and Microbiome Consortium (TIGMIC)"/>
            <person name="Jia N."/>
            <person name="Wang J."/>
            <person name="Shi W."/>
            <person name="Du L."/>
            <person name="Sun Y."/>
            <person name="Zhan W."/>
            <person name="Jiang J.F."/>
            <person name="Wang Q."/>
            <person name="Zhang B."/>
            <person name="Ji P."/>
            <person name="Bell-Sakyi L."/>
            <person name="Cui X.M."/>
            <person name="Yuan T.T."/>
            <person name="Jiang B.G."/>
            <person name="Yang W.F."/>
            <person name="Lam T.T."/>
            <person name="Chang Q.C."/>
            <person name="Ding S.J."/>
            <person name="Wang X.J."/>
            <person name="Zhu J.G."/>
            <person name="Ruan X.D."/>
            <person name="Zhao L."/>
            <person name="Wei J.T."/>
            <person name="Ye R.Z."/>
            <person name="Que T.C."/>
            <person name="Du C.H."/>
            <person name="Zhou Y.H."/>
            <person name="Cheng J.X."/>
            <person name="Dai P.F."/>
            <person name="Guo W.B."/>
            <person name="Han X.H."/>
            <person name="Huang E.J."/>
            <person name="Li L.F."/>
            <person name="Wei W."/>
            <person name="Gao Y.C."/>
            <person name="Liu J.Z."/>
            <person name="Shao H.Z."/>
            <person name="Wang X."/>
            <person name="Wang C.C."/>
            <person name="Yang T.C."/>
            <person name="Huo Q.B."/>
            <person name="Li W."/>
            <person name="Chen H.Y."/>
            <person name="Chen S.E."/>
            <person name="Zhou L.G."/>
            <person name="Ni X.B."/>
            <person name="Tian J.H."/>
            <person name="Sheng Y."/>
            <person name="Liu T."/>
            <person name="Pan Y.S."/>
            <person name="Xia L.Y."/>
            <person name="Li J."/>
            <person name="Zhao F."/>
            <person name="Cao W.C."/>
        </authorList>
    </citation>
    <scope>NUCLEOTIDE SEQUENCE</scope>
    <source>
        <strain evidence="11">Rmic-2018</strain>
    </source>
</reference>
<comment type="similarity">
    <text evidence="2">Belongs to the TFIIB family.</text>
</comment>
<accession>A0A9J6E1M8</accession>
<gene>
    <name evidence="11" type="ORF">HPB51_016914</name>
</gene>
<keyword evidence="4" id="KW-0863">Zinc-finger</keyword>
<evidence type="ECO:0000259" key="10">
    <source>
        <dbReference type="SMART" id="SM00385"/>
    </source>
</evidence>
<dbReference type="CDD" id="cd20554">
    <property type="entry name" value="CYCLIN_TFIIIB90_rpt2"/>
    <property type="match status" value="1"/>
</dbReference>
<dbReference type="InterPro" id="IPR036915">
    <property type="entry name" value="Cyclin-like_sf"/>
</dbReference>
<dbReference type="SUPFAM" id="SSF47954">
    <property type="entry name" value="Cyclin-like"/>
    <property type="match status" value="1"/>
</dbReference>
<keyword evidence="5" id="KW-0862">Zinc</keyword>
<dbReference type="PANTHER" id="PTHR11618:SF4">
    <property type="entry name" value="TRANSCRIPTION FACTOR IIIB 90 KDA SUBUNIT"/>
    <property type="match status" value="1"/>
</dbReference>
<dbReference type="GO" id="GO:0008270">
    <property type="term" value="F:zinc ion binding"/>
    <property type="evidence" value="ECO:0007669"/>
    <property type="project" value="UniProtKB-KW"/>
</dbReference>
<evidence type="ECO:0000256" key="5">
    <source>
        <dbReference type="ARBA" id="ARBA00022833"/>
    </source>
</evidence>
<sequence length="249" mass="28757">MWYSCERYCSHADPCLYITRFAHHLDFGDKTHEVSMTALRMVQRMKRDWMHTGRRPSGLCGAALLVASRLHDFNRSIRDLVRIVKVCETTIRKRLTEFGETPSSKLTLDEFMSIDLEEEQDPPCFKATRKKQKQSLEEQARMEKVSEEISKLQKKIEAELEERRRKVRNRFAASIQEDDHLSEEEENRISSEFIMGNTMETINACLDDTRQSNEGSAASGLAAEDSVTDRLALRDEDVSDEDEVECLDA</sequence>
<proteinExistence type="inferred from homology"/>
<dbReference type="Gene3D" id="1.10.472.10">
    <property type="entry name" value="Cyclin-like"/>
    <property type="match status" value="1"/>
</dbReference>
<dbReference type="GO" id="GO:0000995">
    <property type="term" value="F:RNA polymerase III general transcription initiation factor activity"/>
    <property type="evidence" value="ECO:0007669"/>
    <property type="project" value="TreeGrafter"/>
</dbReference>
<dbReference type="FunFam" id="1.10.472.10:FF:000002">
    <property type="entry name" value="Transcription factor IIIB 90 kDa subunit"/>
    <property type="match status" value="1"/>
</dbReference>
<evidence type="ECO:0000256" key="4">
    <source>
        <dbReference type="ARBA" id="ARBA00022771"/>
    </source>
</evidence>
<dbReference type="InterPro" id="IPR013150">
    <property type="entry name" value="TFIIB_cyclin"/>
</dbReference>
<keyword evidence="8" id="KW-0539">Nucleus</keyword>
<keyword evidence="3" id="KW-0479">Metal-binding</keyword>
<dbReference type="GO" id="GO:0070897">
    <property type="term" value="P:transcription preinitiation complex assembly"/>
    <property type="evidence" value="ECO:0007669"/>
    <property type="project" value="InterPro"/>
</dbReference>
<dbReference type="GO" id="GO:0017025">
    <property type="term" value="F:TBP-class protein binding"/>
    <property type="evidence" value="ECO:0007669"/>
    <property type="project" value="InterPro"/>
</dbReference>
<evidence type="ECO:0000256" key="7">
    <source>
        <dbReference type="ARBA" id="ARBA00023163"/>
    </source>
</evidence>
<evidence type="ECO:0000256" key="6">
    <source>
        <dbReference type="ARBA" id="ARBA00023015"/>
    </source>
</evidence>
<protein>
    <recommendedName>
        <fullName evidence="10">Cyclin-like domain-containing protein</fullName>
    </recommendedName>
</protein>
<evidence type="ECO:0000256" key="8">
    <source>
        <dbReference type="ARBA" id="ARBA00023242"/>
    </source>
</evidence>
<dbReference type="SMART" id="SM00385">
    <property type="entry name" value="CYCLIN"/>
    <property type="match status" value="1"/>
</dbReference>
<dbReference type="GO" id="GO:0097550">
    <property type="term" value="C:transcription preinitiation complex"/>
    <property type="evidence" value="ECO:0007669"/>
    <property type="project" value="TreeGrafter"/>
</dbReference>
<dbReference type="EMBL" id="JABSTU010000006">
    <property type="protein sequence ID" value="KAH8028463.1"/>
    <property type="molecule type" value="Genomic_DNA"/>
</dbReference>
<keyword evidence="7" id="KW-0804">Transcription</keyword>
<keyword evidence="9" id="KW-0175">Coiled coil</keyword>
<evidence type="ECO:0000313" key="12">
    <source>
        <dbReference type="Proteomes" id="UP000821866"/>
    </source>
</evidence>
<evidence type="ECO:0000313" key="11">
    <source>
        <dbReference type="EMBL" id="KAH8028463.1"/>
    </source>
</evidence>
<dbReference type="GO" id="GO:0000126">
    <property type="term" value="C:transcription factor TFIIIB complex"/>
    <property type="evidence" value="ECO:0007669"/>
    <property type="project" value="TreeGrafter"/>
</dbReference>
<feature type="coiled-coil region" evidence="9">
    <location>
        <begin position="135"/>
        <end position="169"/>
    </location>
</feature>